<organism evidence="1">
    <name type="scientific">marine sediment metagenome</name>
    <dbReference type="NCBI Taxonomy" id="412755"/>
    <lineage>
        <taxon>unclassified sequences</taxon>
        <taxon>metagenomes</taxon>
        <taxon>ecological metagenomes</taxon>
    </lineage>
</organism>
<gene>
    <name evidence="1" type="ORF">LCGC14_2796050</name>
</gene>
<evidence type="ECO:0000313" key="1">
    <source>
        <dbReference type="EMBL" id="KKK83174.1"/>
    </source>
</evidence>
<comment type="caution">
    <text evidence="1">The sequence shown here is derived from an EMBL/GenBank/DDBJ whole genome shotgun (WGS) entry which is preliminary data.</text>
</comment>
<dbReference type="InterPro" id="IPR036558">
    <property type="entry name" value="YqbG-like_sf"/>
</dbReference>
<reference evidence="1" key="1">
    <citation type="journal article" date="2015" name="Nature">
        <title>Complex archaea that bridge the gap between prokaryotes and eukaryotes.</title>
        <authorList>
            <person name="Spang A."/>
            <person name="Saw J.H."/>
            <person name="Jorgensen S.L."/>
            <person name="Zaremba-Niedzwiedzka K."/>
            <person name="Martijn J."/>
            <person name="Lind A.E."/>
            <person name="van Eijk R."/>
            <person name="Schleper C."/>
            <person name="Guy L."/>
            <person name="Ettema T.J."/>
        </authorList>
    </citation>
    <scope>NUCLEOTIDE SEQUENCE</scope>
</reference>
<dbReference type="Gene3D" id="1.10.3230.10">
    <property type="entry name" value="YqbG-like"/>
    <property type="match status" value="1"/>
</dbReference>
<dbReference type="AlphaFoldDB" id="A0A0F9AXS1"/>
<dbReference type="SUPFAM" id="SSF116915">
    <property type="entry name" value="Hypothetical protein YqbG"/>
    <property type="match status" value="1"/>
</dbReference>
<accession>A0A0F9AXS1</accession>
<name>A0A0F9AXS1_9ZZZZ</name>
<protein>
    <submittedName>
        <fullName evidence="1">Uncharacterized protein</fullName>
    </submittedName>
</protein>
<sequence>MAYTYDVTNDIGKVRLLIGDTDVTPTTDAQFNDEEIQAFLDLASDSLLLAASYALESWASAVSGNMKTERIGDYSYGKDEAKTKSDLAKKYREEDASKPYLTWAEYNLTSGSAITAEGD</sequence>
<proteinExistence type="predicted"/>
<dbReference type="EMBL" id="LAZR01052347">
    <property type="protein sequence ID" value="KKK83174.1"/>
    <property type="molecule type" value="Genomic_DNA"/>
</dbReference>